<dbReference type="AlphaFoldDB" id="A0AAP6JGI8"/>
<comment type="pathway">
    <text evidence="1">Lipid metabolism.</text>
</comment>
<keyword evidence="7" id="KW-1185">Reference proteome</keyword>
<keyword evidence="3 6" id="KW-0012">Acyltransferase</keyword>
<sequence length="264" mass="30149">MQLLRSALFNTLMALSVIPWVIALLCLMPFGQRVRFLIPQSWARLQLFLLRHICRLDYQVEYQGEVPDGPCITLWKHESAWETLCQLDIFRRPQSWVLKRELLFIPMFGWGLALLNPIAINRGGGRRAVEQVVSQGKQKLADGSWLMIFPEGHRMAPGKTRRYGRSAAILARDTGVPVIPICHNAGDFWGRVEFIKRPGTIKVIVGEPIDPSGLTPAEINEKAQLWIESRLREISPQRDYEYPKAEEAVRAVRQRNARQASNDA</sequence>
<accession>A0AAP6JGI8</accession>
<comment type="caution">
    <text evidence="6">The sequence shown here is derived from an EMBL/GenBank/DDBJ whole genome shotgun (WGS) entry which is preliminary data.</text>
</comment>
<keyword evidence="4" id="KW-0472">Membrane</keyword>
<dbReference type="Proteomes" id="UP001302316">
    <property type="component" value="Unassembled WGS sequence"/>
</dbReference>
<dbReference type="InterPro" id="IPR002123">
    <property type="entry name" value="Plipid/glycerol_acylTrfase"/>
</dbReference>
<name>A0AAP6JGI8_9GAMM</name>
<proteinExistence type="predicted"/>
<evidence type="ECO:0000256" key="3">
    <source>
        <dbReference type="ARBA" id="ARBA00023315"/>
    </source>
</evidence>
<reference evidence="6 7" key="1">
    <citation type="submission" date="2023-12" db="EMBL/GenBank/DDBJ databases">
        <title>Whole-genome sequencing of halo(alkali)philic microorganisms from hypersaline lakes.</title>
        <authorList>
            <person name="Sorokin D.Y."/>
            <person name="Merkel A.Y."/>
            <person name="Messina E."/>
            <person name="Yakimov M."/>
        </authorList>
    </citation>
    <scope>NUCLEOTIDE SEQUENCE [LARGE SCALE GENOMIC DNA]</scope>
    <source>
        <strain evidence="6 7">AB-CW1</strain>
    </source>
</reference>
<evidence type="ECO:0000256" key="1">
    <source>
        <dbReference type="ARBA" id="ARBA00005189"/>
    </source>
</evidence>
<evidence type="ECO:0000313" key="6">
    <source>
        <dbReference type="EMBL" id="MEA5446643.1"/>
    </source>
</evidence>
<evidence type="ECO:0000313" key="7">
    <source>
        <dbReference type="Proteomes" id="UP001302316"/>
    </source>
</evidence>
<keyword evidence="4" id="KW-0812">Transmembrane</keyword>
<evidence type="ECO:0000259" key="5">
    <source>
        <dbReference type="SMART" id="SM00563"/>
    </source>
</evidence>
<feature type="transmembrane region" description="Helical" evidence="4">
    <location>
        <begin position="7"/>
        <end position="30"/>
    </location>
</feature>
<protein>
    <submittedName>
        <fullName evidence="6">Lysophospholipid acyltransferase family protein</fullName>
    </submittedName>
</protein>
<organism evidence="6 7">
    <name type="scientific">Natronospira elongata</name>
    <dbReference type="NCBI Taxonomy" id="3110268"/>
    <lineage>
        <taxon>Bacteria</taxon>
        <taxon>Pseudomonadati</taxon>
        <taxon>Pseudomonadota</taxon>
        <taxon>Gammaproteobacteria</taxon>
        <taxon>Natronospirales</taxon>
        <taxon>Natronospiraceae</taxon>
        <taxon>Natronospira</taxon>
    </lineage>
</organism>
<gene>
    <name evidence="6" type="ORF">VCB98_12520</name>
</gene>
<dbReference type="PANTHER" id="PTHR10434:SF40">
    <property type="entry name" value="1-ACYL-SN-GLYCEROL-3-PHOSPHATE ACYLTRANSFERASE"/>
    <property type="match status" value="1"/>
</dbReference>
<dbReference type="GO" id="GO:0006654">
    <property type="term" value="P:phosphatidic acid biosynthetic process"/>
    <property type="evidence" value="ECO:0007669"/>
    <property type="project" value="TreeGrafter"/>
</dbReference>
<evidence type="ECO:0000256" key="2">
    <source>
        <dbReference type="ARBA" id="ARBA00022679"/>
    </source>
</evidence>
<evidence type="ECO:0000256" key="4">
    <source>
        <dbReference type="SAM" id="Phobius"/>
    </source>
</evidence>
<dbReference type="Pfam" id="PF01553">
    <property type="entry name" value="Acyltransferase"/>
    <property type="match status" value="1"/>
</dbReference>
<dbReference type="GO" id="GO:0003841">
    <property type="term" value="F:1-acylglycerol-3-phosphate O-acyltransferase activity"/>
    <property type="evidence" value="ECO:0007669"/>
    <property type="project" value="TreeGrafter"/>
</dbReference>
<dbReference type="RefSeq" id="WP_346053052.1">
    <property type="nucleotide sequence ID" value="NZ_JAYGII010000045.1"/>
</dbReference>
<dbReference type="PANTHER" id="PTHR10434">
    <property type="entry name" value="1-ACYL-SN-GLYCEROL-3-PHOSPHATE ACYLTRANSFERASE"/>
    <property type="match status" value="1"/>
</dbReference>
<dbReference type="SUPFAM" id="SSF69593">
    <property type="entry name" value="Glycerol-3-phosphate (1)-acyltransferase"/>
    <property type="match status" value="1"/>
</dbReference>
<dbReference type="CDD" id="cd07989">
    <property type="entry name" value="LPLAT_AGPAT-like"/>
    <property type="match status" value="1"/>
</dbReference>
<dbReference type="SMART" id="SM00563">
    <property type="entry name" value="PlsC"/>
    <property type="match status" value="1"/>
</dbReference>
<keyword evidence="4" id="KW-1133">Transmembrane helix</keyword>
<dbReference type="EMBL" id="JAYGII010000045">
    <property type="protein sequence ID" value="MEA5446643.1"/>
    <property type="molecule type" value="Genomic_DNA"/>
</dbReference>
<keyword evidence="2" id="KW-0808">Transferase</keyword>
<feature type="domain" description="Phospholipid/glycerol acyltransferase" evidence="5">
    <location>
        <begin position="71"/>
        <end position="186"/>
    </location>
</feature>